<feature type="compositionally biased region" description="Basic and acidic residues" evidence="1">
    <location>
        <begin position="1"/>
        <end position="10"/>
    </location>
</feature>
<feature type="compositionally biased region" description="Low complexity" evidence="1">
    <location>
        <begin position="133"/>
        <end position="144"/>
    </location>
</feature>
<name>A0AAW1MMS4_POPJA</name>
<evidence type="ECO:0000313" key="2">
    <source>
        <dbReference type="EMBL" id="KAK9747063.1"/>
    </source>
</evidence>
<dbReference type="InterPro" id="IPR042622">
    <property type="entry name" value="Znf106"/>
</dbReference>
<feature type="region of interest" description="Disordered" evidence="1">
    <location>
        <begin position="727"/>
        <end position="829"/>
    </location>
</feature>
<dbReference type="GO" id="GO:0003723">
    <property type="term" value="F:RNA binding"/>
    <property type="evidence" value="ECO:0007669"/>
    <property type="project" value="InterPro"/>
</dbReference>
<dbReference type="EMBL" id="JASPKY010000034">
    <property type="protein sequence ID" value="KAK9747063.1"/>
    <property type="molecule type" value="Genomic_DNA"/>
</dbReference>
<evidence type="ECO:0000256" key="1">
    <source>
        <dbReference type="SAM" id="MobiDB-lite"/>
    </source>
</evidence>
<accession>A0AAW1MMS4</accession>
<dbReference type="GO" id="GO:0016020">
    <property type="term" value="C:membrane"/>
    <property type="evidence" value="ECO:0007669"/>
    <property type="project" value="TreeGrafter"/>
</dbReference>
<feature type="compositionally biased region" description="Polar residues" evidence="1">
    <location>
        <begin position="145"/>
        <end position="158"/>
    </location>
</feature>
<dbReference type="InterPro" id="IPR015943">
    <property type="entry name" value="WD40/YVTN_repeat-like_dom_sf"/>
</dbReference>
<feature type="compositionally biased region" description="Polar residues" evidence="1">
    <location>
        <begin position="769"/>
        <end position="801"/>
    </location>
</feature>
<dbReference type="GO" id="GO:0005829">
    <property type="term" value="C:cytosol"/>
    <property type="evidence" value="ECO:0007669"/>
    <property type="project" value="TreeGrafter"/>
</dbReference>
<keyword evidence="3" id="KW-1185">Reference proteome</keyword>
<reference evidence="2 3" key="1">
    <citation type="journal article" date="2024" name="BMC Genomics">
        <title>De novo assembly and annotation of Popillia japonica's genome with initial clues to its potential as an invasive pest.</title>
        <authorList>
            <person name="Cucini C."/>
            <person name="Boschi S."/>
            <person name="Funari R."/>
            <person name="Cardaioli E."/>
            <person name="Iannotti N."/>
            <person name="Marturano G."/>
            <person name="Paoli F."/>
            <person name="Bruttini M."/>
            <person name="Carapelli A."/>
            <person name="Frati F."/>
            <person name="Nardi F."/>
        </authorList>
    </citation>
    <scope>NUCLEOTIDE SEQUENCE [LARGE SCALE GENOMIC DNA]</scope>
    <source>
        <strain evidence="2">DMR45628</strain>
    </source>
</reference>
<dbReference type="Proteomes" id="UP001458880">
    <property type="component" value="Unassembled WGS sequence"/>
</dbReference>
<feature type="region of interest" description="Disordered" evidence="1">
    <location>
        <begin position="1041"/>
        <end position="1084"/>
    </location>
</feature>
<dbReference type="PANTHER" id="PTHR14435">
    <property type="entry name" value="ZINC FINGER PROTEIN 106"/>
    <property type="match status" value="1"/>
</dbReference>
<evidence type="ECO:0008006" key="4">
    <source>
        <dbReference type="Google" id="ProtNLM"/>
    </source>
</evidence>
<gene>
    <name evidence="2" type="ORF">QE152_g5631</name>
</gene>
<dbReference type="InterPro" id="IPR036322">
    <property type="entry name" value="WD40_repeat_dom_sf"/>
</dbReference>
<feature type="compositionally biased region" description="Basic residues" evidence="1">
    <location>
        <begin position="1062"/>
        <end position="1073"/>
    </location>
</feature>
<protein>
    <recommendedName>
        <fullName evidence="4">Zinc finger protein 106</fullName>
    </recommendedName>
</protein>
<feature type="compositionally biased region" description="Basic and acidic residues" evidence="1">
    <location>
        <begin position="1131"/>
        <end position="1148"/>
    </location>
</feature>
<evidence type="ECO:0000313" key="3">
    <source>
        <dbReference type="Proteomes" id="UP001458880"/>
    </source>
</evidence>
<dbReference type="GO" id="GO:0017124">
    <property type="term" value="F:SH3 domain binding"/>
    <property type="evidence" value="ECO:0007669"/>
    <property type="project" value="TreeGrafter"/>
</dbReference>
<organism evidence="2 3">
    <name type="scientific">Popillia japonica</name>
    <name type="common">Japanese beetle</name>
    <dbReference type="NCBI Taxonomy" id="7064"/>
    <lineage>
        <taxon>Eukaryota</taxon>
        <taxon>Metazoa</taxon>
        <taxon>Ecdysozoa</taxon>
        <taxon>Arthropoda</taxon>
        <taxon>Hexapoda</taxon>
        <taxon>Insecta</taxon>
        <taxon>Pterygota</taxon>
        <taxon>Neoptera</taxon>
        <taxon>Endopterygota</taxon>
        <taxon>Coleoptera</taxon>
        <taxon>Polyphaga</taxon>
        <taxon>Scarabaeiformia</taxon>
        <taxon>Scarabaeidae</taxon>
        <taxon>Rutelinae</taxon>
        <taxon>Popillia</taxon>
    </lineage>
</organism>
<proteinExistence type="predicted"/>
<sequence>MNYKNWDNRRGNRGRGRSNNWNWRGRGHNRMPIMNPYMQNMGWPNTLPNYNQYHLPHEPNAYYYNPRHPKPSNIPINIISNIVTKPASPLPGSEEYTQNKIQQTSDLIKRQLNIDSETCSANEPDFPPNLIFSECSNNNSESESQGNTTNIDSPNRSVDNNKRTSKQLLKRNKSPEIFDVQEIYDQIIKHISNLSYSKKMNLVNQSTSGYDIAIQEIQRQKRLELSRALRDISKRQTQSSDDGEVINAIIPDIGIKIEDLPNDVIAELSNSLNVHLDEQISSLVDPEACFKQAEEILNVNFEGDTDLKIFQHNPMMEGIPPLDTNFLDKKPPEYPLVCSTDFPSEQATNEPYISNQLEFNETILNRTIPREETEKSDDDYGKDLEFNNFCFENFDFNKSYLVLAKSQSEEFTVDGNISEIPKISVRKDILLERSLSSLPESIEKSQTFPNIPLSEKIEPPYTDSEFVADNEILQTQNENLDTLESQCRNDFTAATPLEALNAADVPDFAWLENKSNSDRNETCLVSNEAVNNPHNCDMDSNVEEPNASLIQRDKILDSLSQNLTNQDNFSSTQFPQSLEYCTQKRWKSPGEKKMMADIQIKTSTTISTPTIGTEPVICQLNIDDTVQNVQLPEAETSDNTTTETGIDMVKDKQLSESDSTELINLKQPAKENTNVNTSCTDNLNKIVPIVQLSTDPDSLPEKEQLEHVANPLDDNMKSNIAPPQETQELVQEKPADTEEQVTSKPSKSKVDVPEKNQNTKHKKTKAGDSKTSQETSSSKNVSKEVNTSLRESIDKNVSTDVNTRHKPDIADNNNAKEHRKVKTAAEKKETAPILKTVSIAPTQSKVIENVEKKAAKITKSVHVQTIPESKLKVESPKVIDTRGSKSVKSTFTQTSIEPKLKPEITKIPEKKEIPKTFKSVLIQTNSETASKAEDTKTKAKESKNIAIQTSISSTSTSIQTNINLENYEREPKAPKYMNYILKLKEIDEDIEKLLESKRNLYKTIEDECKTATTSILAAVPNVADLQIKQPEHVVKEETNNIIPPRKHKKTDSDNELDDTIRNPKRKKRHRNSKKAIQAQMEVSSKSLDSVDDVVDSSKADTFKITKEEVREDRRKPLSIKISLKNLIQSSPKRELGDAGRKPVDEKNVKRAASRRNSTDENSSVVDIKQDVIEKLPKKRNSAERVVENENINVAKRNTTNSKSNFHNTVNSDVKNTYKEKKNFKASRSKKLKPIKQDLNMYNIKFTEGDREQLFHRKCHVVIERRTVEYLESLKRKIQERNESLKDRLSDLSTETRPSSEPKEPNTISNTISDQNDVEFKGFSGAVLDIKIIEEILLAATETGHLYFFNVNTGDITNSISASEKPLTSIYASFNDEQRNIYIGCLMGILTIIDFTAQTISNSVQCEEGIQCLEKEWEYIFMGSHAGHVMRYNFKKNKLEPSLKLYDSNILAIKATQEGARRVLLIASRNAQVTVRDAVSGLLLRTMDSAFYPTVYTMLLKNNLVYCGTSQHDILVYTFQDGQLHFKYETANSKGIVCLKIVDDLLFAGCYNGNIYVYSISSKNYLGQIIGPGGMLLSMNVYGNKIYVGTKTNKLKRLTIPEALLNRTPS</sequence>
<feature type="region of interest" description="Disordered" evidence="1">
    <location>
        <begin position="130"/>
        <end position="170"/>
    </location>
</feature>
<dbReference type="PANTHER" id="PTHR14435:SF2">
    <property type="entry name" value="ZINC FINGER PROTEIN 106"/>
    <property type="match status" value="1"/>
</dbReference>
<dbReference type="Gene3D" id="2.130.10.10">
    <property type="entry name" value="YVTN repeat-like/Quinoprotein amine dehydrogenase"/>
    <property type="match status" value="1"/>
</dbReference>
<feature type="region of interest" description="Disordered" evidence="1">
    <location>
        <begin position="1"/>
        <end position="26"/>
    </location>
</feature>
<feature type="region of interest" description="Disordered" evidence="1">
    <location>
        <begin position="1284"/>
        <end position="1311"/>
    </location>
</feature>
<feature type="region of interest" description="Disordered" evidence="1">
    <location>
        <begin position="1131"/>
        <end position="1165"/>
    </location>
</feature>
<dbReference type="SUPFAM" id="SSF50978">
    <property type="entry name" value="WD40 repeat-like"/>
    <property type="match status" value="1"/>
</dbReference>
<comment type="caution">
    <text evidence="2">The sequence shown here is derived from an EMBL/GenBank/DDBJ whole genome shotgun (WGS) entry which is preliminary data.</text>
</comment>